<sequence length="427" mass="49227">MYFKIQILFNLLSLRINKRRYKNKLNRLQDKRWKKLNKTLLKSPYYWEKAKEHMSLEKYPIINKAIFMANFDKINTKGVSLEQAFKVAVKAEESRDFSPLIDGVTVGLSTGTSGNRGVFLATEAERAKWVACVLDRVIGFSLKKRSVAFFLRANSNLYDSVTSKSLKFEFFDILESIKTYIPKLNKLQPTILVAQPSVLLELAACVETGELLIKPTKIISVAEVLYHEDATFLEQVFKQTIHQVYQCTEGMLATTCGHGTLHFNDDFLIIEKKYLDKEKTRFHPIITDLLRTTQPIVRYELNDIIHEKTNCACGSHFTAIEKIEGRSDDVLRFTSLKGKDIKVYPDFLRRAIILADPSINDYTLVQKNENTLELYVSNTNVYELAAKALKDYLETLGVKDIIIKKSLVRNHVKGNKLRRIRNDWKIN</sequence>
<reference evidence="1 2" key="1">
    <citation type="submission" date="2018-01" db="EMBL/GenBank/DDBJ databases">
        <title>Complete genome sequence of Flavivirga eckloniae ECD14 isolated from seaweed Ecklonia cava.</title>
        <authorList>
            <person name="Lee J.H."/>
            <person name="Baik K.S."/>
            <person name="Seong C.N."/>
        </authorList>
    </citation>
    <scope>NUCLEOTIDE SEQUENCE [LARGE SCALE GENOMIC DNA]</scope>
    <source>
        <strain evidence="1 2">ECD14</strain>
    </source>
</reference>
<dbReference type="RefSeq" id="WP_102757628.1">
    <property type="nucleotide sequence ID" value="NZ_CP025791.1"/>
</dbReference>
<dbReference type="AlphaFoldDB" id="A0A2K9PV88"/>
<evidence type="ECO:0000313" key="2">
    <source>
        <dbReference type="Proteomes" id="UP000235826"/>
    </source>
</evidence>
<dbReference type="PANTHER" id="PTHR36932">
    <property type="entry name" value="CAPSULAR POLYSACCHARIDE BIOSYNTHESIS PROTEIN"/>
    <property type="match status" value="1"/>
</dbReference>
<organism evidence="1 2">
    <name type="scientific">Flavivirga eckloniae</name>
    <dbReference type="NCBI Taxonomy" id="1803846"/>
    <lineage>
        <taxon>Bacteria</taxon>
        <taxon>Pseudomonadati</taxon>
        <taxon>Bacteroidota</taxon>
        <taxon>Flavobacteriia</taxon>
        <taxon>Flavobacteriales</taxon>
        <taxon>Flavobacteriaceae</taxon>
        <taxon>Flavivirga</taxon>
    </lineage>
</organism>
<accession>A0A2K9PV88</accession>
<proteinExistence type="predicted"/>
<gene>
    <name evidence="1" type="ORF">C1H87_20625</name>
</gene>
<dbReference type="InterPro" id="IPR053158">
    <property type="entry name" value="CapK_Type1_Caps_Biosynth"/>
</dbReference>
<evidence type="ECO:0000313" key="1">
    <source>
        <dbReference type="EMBL" id="AUP80985.1"/>
    </source>
</evidence>
<dbReference type="InterPro" id="IPR012685">
    <property type="entry name" value="CHP02304_F390_synth-rel"/>
</dbReference>
<dbReference type="NCBIfam" id="TIGR02304">
    <property type="entry name" value="aden_form_hyp"/>
    <property type="match status" value="1"/>
</dbReference>
<dbReference type="InterPro" id="IPR042099">
    <property type="entry name" value="ANL_N_sf"/>
</dbReference>
<dbReference type="SUPFAM" id="SSF56801">
    <property type="entry name" value="Acetyl-CoA synthetase-like"/>
    <property type="match status" value="1"/>
</dbReference>
<dbReference type="Gene3D" id="3.40.50.12780">
    <property type="entry name" value="N-terminal domain of ligase-like"/>
    <property type="match status" value="1"/>
</dbReference>
<keyword evidence="2" id="KW-1185">Reference proteome</keyword>
<dbReference type="Proteomes" id="UP000235826">
    <property type="component" value="Chromosome"/>
</dbReference>
<dbReference type="PANTHER" id="PTHR36932:SF1">
    <property type="entry name" value="CAPSULAR POLYSACCHARIDE BIOSYNTHESIS PROTEIN"/>
    <property type="match status" value="1"/>
</dbReference>
<dbReference type="OrthoDB" id="580775at2"/>
<dbReference type="KEGG" id="fek:C1H87_20625"/>
<protein>
    <submittedName>
        <fullName evidence="1">Adenylate synthase</fullName>
    </submittedName>
</protein>
<dbReference type="EMBL" id="CP025791">
    <property type="protein sequence ID" value="AUP80985.1"/>
    <property type="molecule type" value="Genomic_DNA"/>
</dbReference>
<name>A0A2K9PV88_9FLAO</name>